<dbReference type="Proteomes" id="UP000294480">
    <property type="component" value="Unassembled WGS sequence"/>
</dbReference>
<sequence length="278" mass="33126">MNRLFIHQIFYNETTRQHLDPGFIPLNNLRNERPDWYEFWPIYQYLRAHLNTMDEQDYYGFLSPNFTQKMGLSSTDVIHFIHQRFQPDVDAYVLSPFWDQIAFFRNVFEQGEFWHQGLMDLSSQFFQRVGIQTNLSQLITHSQNTAYCNYIIAKPRFWRRWLWLAEQLFEMVETGKDDFSQQLSGATFYRKKGVYPMKTFVQERLATFILATEDFQTVAYDTFSLPASLAMENNPYCLTLLACDAYKQAFLRTGNRTFEGAFALEQQRITPDFLKNVR</sequence>
<name>A0A4R6YBK9_9BURK</name>
<evidence type="ECO:0000313" key="1">
    <source>
        <dbReference type="EMBL" id="TDR33035.1"/>
    </source>
</evidence>
<reference evidence="1 2" key="1">
    <citation type="submission" date="2019-03" db="EMBL/GenBank/DDBJ databases">
        <title>Genomic Encyclopedia of Type Strains, Phase IV (KMG-IV): sequencing the most valuable type-strain genomes for metagenomic binning, comparative biology and taxonomic classification.</title>
        <authorList>
            <person name="Goeker M."/>
        </authorList>
    </citation>
    <scope>NUCLEOTIDE SEQUENCE [LARGE SCALE GENOMIC DNA]</scope>
    <source>
        <strain evidence="1 2">DSM 102852</strain>
    </source>
</reference>
<gene>
    <name evidence="1" type="ORF">DFR44_10185</name>
</gene>
<proteinExistence type="predicted"/>
<comment type="caution">
    <text evidence="1">The sequence shown here is derived from an EMBL/GenBank/DDBJ whole genome shotgun (WGS) entry which is preliminary data.</text>
</comment>
<dbReference type="OrthoDB" id="101857at2"/>
<protein>
    <submittedName>
        <fullName evidence="1">Uncharacterized protein</fullName>
    </submittedName>
</protein>
<keyword evidence="2" id="KW-1185">Reference proteome</keyword>
<evidence type="ECO:0000313" key="2">
    <source>
        <dbReference type="Proteomes" id="UP000294480"/>
    </source>
</evidence>
<accession>A0A4R6YBK9</accession>
<organism evidence="1 2">
    <name type="scientific">Hydromonas duriensis</name>
    <dbReference type="NCBI Taxonomy" id="1527608"/>
    <lineage>
        <taxon>Bacteria</taxon>
        <taxon>Pseudomonadati</taxon>
        <taxon>Pseudomonadota</taxon>
        <taxon>Betaproteobacteria</taxon>
        <taxon>Burkholderiales</taxon>
        <taxon>Burkholderiaceae</taxon>
        <taxon>Hydromonas</taxon>
    </lineage>
</organism>
<dbReference type="EMBL" id="SNZE01000001">
    <property type="protein sequence ID" value="TDR33035.1"/>
    <property type="molecule type" value="Genomic_DNA"/>
</dbReference>
<dbReference type="RefSeq" id="WP_133618730.1">
    <property type="nucleotide sequence ID" value="NZ_SNZE01000001.1"/>
</dbReference>
<dbReference type="AlphaFoldDB" id="A0A4R6YBK9"/>